<dbReference type="InterPro" id="IPR019587">
    <property type="entry name" value="Polyketide_cyclase/dehydratase"/>
</dbReference>
<keyword evidence="2" id="KW-1185">Reference proteome</keyword>
<proteinExistence type="predicted"/>
<dbReference type="CDD" id="cd07820">
    <property type="entry name" value="SRPBCC_3"/>
    <property type="match status" value="1"/>
</dbReference>
<dbReference type="Pfam" id="PF10604">
    <property type="entry name" value="Polyketide_cyc2"/>
    <property type="match status" value="1"/>
</dbReference>
<organism evidence="1 2">
    <name type="scientific">Maioricimonas rarisocia</name>
    <dbReference type="NCBI Taxonomy" id="2528026"/>
    <lineage>
        <taxon>Bacteria</taxon>
        <taxon>Pseudomonadati</taxon>
        <taxon>Planctomycetota</taxon>
        <taxon>Planctomycetia</taxon>
        <taxon>Planctomycetales</taxon>
        <taxon>Planctomycetaceae</taxon>
        <taxon>Maioricimonas</taxon>
    </lineage>
</organism>
<dbReference type="OrthoDB" id="9801773at2"/>
<dbReference type="SUPFAM" id="SSF55961">
    <property type="entry name" value="Bet v1-like"/>
    <property type="match status" value="1"/>
</dbReference>
<sequence>MAVFEHRQAIPRPVETVFDFFTRTENLMELSSPDMGLMFTSAPDVITQGARLEFRVQGFGQVREIIHEVVEFERPRRFREEMVDGPMPRWVHEHVFEAVDGEAVVYDRIDFEPPGGILGIFLTENKILDSLEDGFLHRERVVERMLREGLIS</sequence>
<evidence type="ECO:0000313" key="2">
    <source>
        <dbReference type="Proteomes" id="UP000320496"/>
    </source>
</evidence>
<dbReference type="Gene3D" id="3.30.530.20">
    <property type="match status" value="1"/>
</dbReference>
<dbReference type="EMBL" id="CP036275">
    <property type="protein sequence ID" value="QDU37450.1"/>
    <property type="molecule type" value="Genomic_DNA"/>
</dbReference>
<gene>
    <name evidence="1" type="ORF">Mal4_17630</name>
</gene>
<name>A0A517Z4P2_9PLAN</name>
<protein>
    <submittedName>
        <fullName evidence="1">Polyketide cyclase / dehydrase and lipid transport</fullName>
    </submittedName>
</protein>
<dbReference type="Proteomes" id="UP000320496">
    <property type="component" value="Chromosome"/>
</dbReference>
<dbReference type="RefSeq" id="WP_145368290.1">
    <property type="nucleotide sequence ID" value="NZ_CP036275.1"/>
</dbReference>
<evidence type="ECO:0000313" key="1">
    <source>
        <dbReference type="EMBL" id="QDU37450.1"/>
    </source>
</evidence>
<dbReference type="InterPro" id="IPR023393">
    <property type="entry name" value="START-like_dom_sf"/>
</dbReference>
<dbReference type="AlphaFoldDB" id="A0A517Z4P2"/>
<dbReference type="KEGG" id="mri:Mal4_17630"/>
<accession>A0A517Z4P2</accession>
<reference evidence="1 2" key="1">
    <citation type="submission" date="2019-02" db="EMBL/GenBank/DDBJ databases">
        <title>Deep-cultivation of Planctomycetes and their phenomic and genomic characterization uncovers novel biology.</title>
        <authorList>
            <person name="Wiegand S."/>
            <person name="Jogler M."/>
            <person name="Boedeker C."/>
            <person name="Pinto D."/>
            <person name="Vollmers J."/>
            <person name="Rivas-Marin E."/>
            <person name="Kohn T."/>
            <person name="Peeters S.H."/>
            <person name="Heuer A."/>
            <person name="Rast P."/>
            <person name="Oberbeckmann S."/>
            <person name="Bunk B."/>
            <person name="Jeske O."/>
            <person name="Meyerdierks A."/>
            <person name="Storesund J.E."/>
            <person name="Kallscheuer N."/>
            <person name="Luecker S."/>
            <person name="Lage O.M."/>
            <person name="Pohl T."/>
            <person name="Merkel B.J."/>
            <person name="Hornburger P."/>
            <person name="Mueller R.-W."/>
            <person name="Bruemmer F."/>
            <person name="Labrenz M."/>
            <person name="Spormann A.M."/>
            <person name="Op den Camp H."/>
            <person name="Overmann J."/>
            <person name="Amann R."/>
            <person name="Jetten M.S.M."/>
            <person name="Mascher T."/>
            <person name="Medema M.H."/>
            <person name="Devos D.P."/>
            <person name="Kaster A.-K."/>
            <person name="Ovreas L."/>
            <person name="Rohde M."/>
            <person name="Galperin M.Y."/>
            <person name="Jogler C."/>
        </authorList>
    </citation>
    <scope>NUCLEOTIDE SEQUENCE [LARGE SCALE GENOMIC DNA]</scope>
    <source>
        <strain evidence="1 2">Mal4</strain>
    </source>
</reference>